<protein>
    <recommendedName>
        <fullName evidence="5">MULE transposase domain-containing protein</fullName>
    </recommendedName>
</protein>
<dbReference type="Pfam" id="PF00872">
    <property type="entry name" value="Transposase_mut"/>
    <property type="match status" value="1"/>
</dbReference>
<sequence>MEKLKIIFSGVITVDEIYYKCNGGTGVHIVVSAVCEDKNGKYTVIIGSEDFMIELSEESRKDKRKMKKEIREMLSKHIEKVLQDVAERYGVTCIKIVLTDDDPIYSTIVPNIFPFAIHRICLWHILKNFLKALEKLYGNSKIFQKVIPTINSLWHVNNQKKAMEILDKVQSILGSTNKKITRRLAKLRERIIKNRIGLLDFRTNNPSESTFARIKPLIKVIKSFQSEDGMKNYLNSMVMWYNTSVFVDGAHRGKSPIELVCPAGVGDKITPFSYI</sequence>
<dbReference type="GO" id="GO:0006313">
    <property type="term" value="P:DNA transposition"/>
    <property type="evidence" value="ECO:0007669"/>
    <property type="project" value="InterPro"/>
</dbReference>
<evidence type="ECO:0000256" key="1">
    <source>
        <dbReference type="ARBA" id="ARBA00022578"/>
    </source>
</evidence>
<proteinExistence type="predicted"/>
<keyword evidence="1" id="KW-0815">Transposition</keyword>
<evidence type="ECO:0000313" key="4">
    <source>
        <dbReference type="EMBL" id="CEG12811.1"/>
    </source>
</evidence>
<dbReference type="AlphaFoldDB" id="A0A098EBA8"/>
<organism evidence="4">
    <name type="scientific">groundwater metagenome</name>
    <dbReference type="NCBI Taxonomy" id="717931"/>
    <lineage>
        <taxon>unclassified sequences</taxon>
        <taxon>metagenomes</taxon>
        <taxon>ecological metagenomes</taxon>
    </lineage>
</organism>
<dbReference type="GO" id="GO:0004803">
    <property type="term" value="F:transposase activity"/>
    <property type="evidence" value="ECO:0007669"/>
    <property type="project" value="InterPro"/>
</dbReference>
<keyword evidence="3" id="KW-0233">DNA recombination</keyword>
<gene>
    <name evidence="4" type="ORF">MSIBF_A2750005</name>
</gene>
<dbReference type="EMBL" id="CCXY01000196">
    <property type="protein sequence ID" value="CEG12811.1"/>
    <property type="molecule type" value="Genomic_DNA"/>
</dbReference>
<dbReference type="InterPro" id="IPR001207">
    <property type="entry name" value="Transposase_mutator"/>
</dbReference>
<accession>A0A098EBA8</accession>
<keyword evidence="2" id="KW-0238">DNA-binding</keyword>
<evidence type="ECO:0000256" key="2">
    <source>
        <dbReference type="ARBA" id="ARBA00023125"/>
    </source>
</evidence>
<evidence type="ECO:0000256" key="3">
    <source>
        <dbReference type="ARBA" id="ARBA00023172"/>
    </source>
</evidence>
<name>A0A098EBA8_9ZZZZ</name>
<dbReference type="GO" id="GO:0003677">
    <property type="term" value="F:DNA binding"/>
    <property type="evidence" value="ECO:0007669"/>
    <property type="project" value="UniProtKB-KW"/>
</dbReference>
<evidence type="ECO:0008006" key="5">
    <source>
        <dbReference type="Google" id="ProtNLM"/>
    </source>
</evidence>
<reference evidence="4" key="1">
    <citation type="submission" date="2014-09" db="EMBL/GenBank/DDBJ databases">
        <authorList>
            <person name="Probst J Alexander"/>
        </authorList>
    </citation>
    <scope>NUCLEOTIDE SEQUENCE</scope>
</reference>